<dbReference type="EMBL" id="CP159253">
    <property type="protein sequence ID" value="XCG49896.1"/>
    <property type="molecule type" value="Genomic_DNA"/>
</dbReference>
<sequence length="49" mass="5614">MDRAEWHTTADLDVQENITPILLPYLRSQRLSDPGFETYGTIIYAVCEA</sequence>
<dbReference type="AlphaFoldDB" id="A0AAU8CSH1"/>
<gene>
    <name evidence="1" type="ORF">ABVK50_05075</name>
</gene>
<protein>
    <submittedName>
        <fullName evidence="1">Uncharacterized protein</fullName>
    </submittedName>
</protein>
<evidence type="ECO:0000313" key="1">
    <source>
        <dbReference type="EMBL" id="XCG49896.1"/>
    </source>
</evidence>
<accession>A0AAU8CSH1</accession>
<organism evidence="1">
    <name type="scientific">Mesorhizobium sp. WSM2240</name>
    <dbReference type="NCBI Taxonomy" id="3228851"/>
    <lineage>
        <taxon>Bacteria</taxon>
        <taxon>Pseudomonadati</taxon>
        <taxon>Pseudomonadota</taxon>
        <taxon>Alphaproteobacteria</taxon>
        <taxon>Hyphomicrobiales</taxon>
        <taxon>Phyllobacteriaceae</taxon>
        <taxon>Mesorhizobium</taxon>
    </lineage>
</organism>
<reference evidence="1" key="1">
    <citation type="submission" date="2024-06" db="EMBL/GenBank/DDBJ databases">
        <title>Mesorhizobium karijinii sp. nov., a symbiont of the iconic Swainsona formosa from arid Australia.</title>
        <authorList>
            <person name="Hill Y.J."/>
            <person name="Watkin E.L.J."/>
            <person name="O'Hara G.W."/>
            <person name="Terpolilli J."/>
            <person name="Tye M.L."/>
            <person name="Kohlmeier M.G."/>
        </authorList>
    </citation>
    <scope>NUCLEOTIDE SEQUENCE</scope>
    <source>
        <strain evidence="1">WSM2240</strain>
    </source>
</reference>
<proteinExistence type="predicted"/>
<name>A0AAU8CSH1_9HYPH</name>